<protein>
    <recommendedName>
        <fullName evidence="2">NADP-dependent oxidoreductase domain-containing protein</fullName>
    </recommendedName>
</protein>
<proteinExistence type="predicted"/>
<dbReference type="EMBL" id="BARS01046742">
    <property type="protein sequence ID" value="GAG32450.1"/>
    <property type="molecule type" value="Genomic_DNA"/>
</dbReference>
<dbReference type="AlphaFoldDB" id="X0WP92"/>
<gene>
    <name evidence="1" type="ORF">S01H1_70304</name>
</gene>
<evidence type="ECO:0008006" key="2">
    <source>
        <dbReference type="Google" id="ProtNLM"/>
    </source>
</evidence>
<name>X0WP92_9ZZZZ</name>
<dbReference type="Gene3D" id="3.20.20.100">
    <property type="entry name" value="NADP-dependent oxidoreductase domain"/>
    <property type="match status" value="1"/>
</dbReference>
<organism evidence="1">
    <name type="scientific">marine sediment metagenome</name>
    <dbReference type="NCBI Taxonomy" id="412755"/>
    <lineage>
        <taxon>unclassified sequences</taxon>
        <taxon>metagenomes</taxon>
        <taxon>ecological metagenomes</taxon>
    </lineage>
</organism>
<sequence length="66" mass="7421">MNDKPLETRNFGGTNQKVTRIGLGGEGVLRTHGQIREAREVIQEAIDQGISYFDSARVYADSEVYY</sequence>
<dbReference type="InterPro" id="IPR036812">
    <property type="entry name" value="NAD(P)_OxRdtase_dom_sf"/>
</dbReference>
<evidence type="ECO:0000313" key="1">
    <source>
        <dbReference type="EMBL" id="GAG32450.1"/>
    </source>
</evidence>
<reference evidence="1" key="1">
    <citation type="journal article" date="2014" name="Front. Microbiol.">
        <title>High frequency of phylogenetically diverse reductive dehalogenase-homologous genes in deep subseafloor sedimentary metagenomes.</title>
        <authorList>
            <person name="Kawai M."/>
            <person name="Futagami T."/>
            <person name="Toyoda A."/>
            <person name="Takaki Y."/>
            <person name="Nishi S."/>
            <person name="Hori S."/>
            <person name="Arai W."/>
            <person name="Tsubouchi T."/>
            <person name="Morono Y."/>
            <person name="Uchiyama I."/>
            <person name="Ito T."/>
            <person name="Fujiyama A."/>
            <person name="Inagaki F."/>
            <person name="Takami H."/>
        </authorList>
    </citation>
    <scope>NUCLEOTIDE SEQUENCE</scope>
    <source>
        <strain evidence="1">Expedition CK06-06</strain>
    </source>
</reference>
<feature type="non-terminal residue" evidence="1">
    <location>
        <position position="66"/>
    </location>
</feature>
<accession>X0WP92</accession>
<dbReference type="SUPFAM" id="SSF51430">
    <property type="entry name" value="NAD(P)-linked oxidoreductase"/>
    <property type="match status" value="1"/>
</dbReference>
<comment type="caution">
    <text evidence="1">The sequence shown here is derived from an EMBL/GenBank/DDBJ whole genome shotgun (WGS) entry which is preliminary data.</text>
</comment>